<keyword evidence="6" id="KW-0411">Iron-sulfur</keyword>
<dbReference type="Pfam" id="PF04324">
    <property type="entry name" value="Fer2_BFD"/>
    <property type="match status" value="1"/>
</dbReference>
<name>A0ABR9U7R2_9CYAN</name>
<keyword evidence="7 10" id="KW-0535">Nitrogen fixation</keyword>
<evidence type="ECO:0000313" key="15">
    <source>
        <dbReference type="Proteomes" id="UP000640725"/>
    </source>
</evidence>
<evidence type="ECO:0000256" key="9">
    <source>
        <dbReference type="ARBA" id="ARBA00049958"/>
    </source>
</evidence>
<feature type="domain" description="NIF system FeS cluster assembly NifU N-terminal" evidence="12">
    <location>
        <begin position="4"/>
        <end position="131"/>
    </location>
</feature>
<feature type="domain" description="NIF system FeS cluster assembly NifU C-terminal" evidence="11">
    <location>
        <begin position="221"/>
        <end position="286"/>
    </location>
</feature>
<evidence type="ECO:0000256" key="3">
    <source>
        <dbReference type="ARBA" id="ARBA00022714"/>
    </source>
</evidence>
<dbReference type="SUPFAM" id="SSF117916">
    <property type="entry name" value="Fe-S cluster assembly (FSCA) domain-like"/>
    <property type="match status" value="1"/>
</dbReference>
<dbReference type="Gene3D" id="1.10.10.1100">
    <property type="entry name" value="BFD-like [2Fe-2S]-binding domain"/>
    <property type="match status" value="1"/>
</dbReference>
<dbReference type="InterPro" id="IPR002871">
    <property type="entry name" value="NIF_FeS_clus_asmbl_NifU_N"/>
</dbReference>
<organism evidence="14 15">
    <name type="scientific">Planktothrix mougeotii LEGE 06226</name>
    <dbReference type="NCBI Taxonomy" id="1828728"/>
    <lineage>
        <taxon>Bacteria</taxon>
        <taxon>Bacillati</taxon>
        <taxon>Cyanobacteriota</taxon>
        <taxon>Cyanophyceae</taxon>
        <taxon>Oscillatoriophycideae</taxon>
        <taxon>Oscillatoriales</taxon>
        <taxon>Microcoleaceae</taxon>
        <taxon>Planktothrix</taxon>
    </lineage>
</organism>
<accession>A0ABR9U7R2</accession>
<comment type="cofactor">
    <cofactor evidence="8">
        <name>[2Fe-2S] cluster</name>
        <dbReference type="ChEBI" id="CHEBI:190135"/>
    </cofactor>
</comment>
<comment type="similarity">
    <text evidence="1 10">Belongs to the NifU family.</text>
</comment>
<dbReference type="InterPro" id="IPR041854">
    <property type="entry name" value="BFD-like_2Fe2S-bd_dom_sf"/>
</dbReference>
<dbReference type="SUPFAM" id="SSF82649">
    <property type="entry name" value="SufE/NifU"/>
    <property type="match status" value="1"/>
</dbReference>
<evidence type="ECO:0000256" key="1">
    <source>
        <dbReference type="ARBA" id="ARBA00006420"/>
    </source>
</evidence>
<dbReference type="InterPro" id="IPR034904">
    <property type="entry name" value="FSCA_dom_sf"/>
</dbReference>
<dbReference type="Gene3D" id="3.90.1010.10">
    <property type="match status" value="1"/>
</dbReference>
<evidence type="ECO:0000256" key="10">
    <source>
        <dbReference type="PIRNR" id="PIRNR000375"/>
    </source>
</evidence>
<evidence type="ECO:0000256" key="4">
    <source>
        <dbReference type="ARBA" id="ARBA00022723"/>
    </source>
</evidence>
<sequence length="292" mass="31830">MWDYTEKVMDLFYNPQHQGTIEDCNEPGLKIVTGEVGSIACGDALRLHLKIDEQTDKILDARFQTFGCASAIASSSALTEIIIGMTVDQALNLTNREIAEYLGGLPEEKMHCSVMGQEALEAAIFSYKGIPLANHEEDESAMVCRCFGISETRIKKVIHENKLTDAEQVTNYIKAGGGCTSCLADIDDLIAAVWQNPEFEAPVTPETSFQPLTNLQKITLIQQVIDSEIKPFLALDGGDVALYDVEGDKVKVILQGACGSCSSSLVTLKVAIEGKLRERVLPTLIVEAVNPY</sequence>
<dbReference type="InterPro" id="IPR007419">
    <property type="entry name" value="BFD-like_2Fe2S-bd_dom"/>
</dbReference>
<evidence type="ECO:0000259" key="11">
    <source>
        <dbReference type="Pfam" id="PF01106"/>
    </source>
</evidence>
<dbReference type="EMBL" id="JADEWU010000001">
    <property type="protein sequence ID" value="MBE9141629.1"/>
    <property type="molecule type" value="Genomic_DNA"/>
</dbReference>
<gene>
    <name evidence="14" type="primary">nifU</name>
    <name evidence="14" type="ORF">IQ236_00140</name>
</gene>
<protein>
    <recommendedName>
        <fullName evidence="2 10">Nitrogen fixation protein NifU</fullName>
    </recommendedName>
</protein>
<evidence type="ECO:0000256" key="7">
    <source>
        <dbReference type="ARBA" id="ARBA00023231"/>
    </source>
</evidence>
<comment type="caution">
    <text evidence="14">The sequence shown here is derived from an EMBL/GenBank/DDBJ whole genome shotgun (WGS) entry which is preliminary data.</text>
</comment>
<dbReference type="Pfam" id="PF01106">
    <property type="entry name" value="NifU"/>
    <property type="match status" value="1"/>
</dbReference>
<keyword evidence="5" id="KW-0408">Iron</keyword>
<dbReference type="RefSeq" id="WP_193867411.1">
    <property type="nucleotide sequence ID" value="NZ_JADEWU010000001.1"/>
</dbReference>
<dbReference type="InterPro" id="IPR010238">
    <property type="entry name" value="NIF_FeS_clus_asmbl_NifU"/>
</dbReference>
<dbReference type="PANTHER" id="PTHR10093">
    <property type="entry name" value="IRON-SULFUR CLUSTER ASSEMBLY ENZYME NIFU HOMOLOG"/>
    <property type="match status" value="1"/>
</dbReference>
<dbReference type="PIRSF" id="PIRSF000375">
    <property type="entry name" value="NifU"/>
    <property type="match status" value="1"/>
</dbReference>
<evidence type="ECO:0000256" key="6">
    <source>
        <dbReference type="ARBA" id="ARBA00023014"/>
    </source>
</evidence>
<keyword evidence="15" id="KW-1185">Reference proteome</keyword>
<evidence type="ECO:0000259" key="13">
    <source>
        <dbReference type="Pfam" id="PF04324"/>
    </source>
</evidence>
<proteinExistence type="inferred from homology"/>
<dbReference type="Pfam" id="PF01592">
    <property type="entry name" value="NifU_N"/>
    <property type="match status" value="1"/>
</dbReference>
<evidence type="ECO:0000256" key="2">
    <source>
        <dbReference type="ARBA" id="ARBA00015278"/>
    </source>
</evidence>
<dbReference type="Proteomes" id="UP000640725">
    <property type="component" value="Unassembled WGS sequence"/>
</dbReference>
<keyword evidence="4" id="KW-0479">Metal-binding</keyword>
<evidence type="ECO:0000256" key="8">
    <source>
        <dbReference type="ARBA" id="ARBA00034078"/>
    </source>
</evidence>
<dbReference type="NCBIfam" id="TIGR02000">
    <property type="entry name" value="NifU_proper"/>
    <property type="match status" value="1"/>
</dbReference>
<dbReference type="InterPro" id="IPR016217">
    <property type="entry name" value="N_fixation_NifU"/>
</dbReference>
<dbReference type="CDD" id="cd06664">
    <property type="entry name" value="IscU_like"/>
    <property type="match status" value="1"/>
</dbReference>
<reference evidence="14 15" key="1">
    <citation type="submission" date="2020-10" db="EMBL/GenBank/DDBJ databases">
        <authorList>
            <person name="Castelo-Branco R."/>
            <person name="Eusebio N."/>
            <person name="Adriana R."/>
            <person name="Vieira A."/>
            <person name="Brugerolle De Fraissinette N."/>
            <person name="Rezende De Castro R."/>
            <person name="Schneider M.P."/>
            <person name="Vasconcelos V."/>
            <person name="Leao P.N."/>
        </authorList>
    </citation>
    <scope>NUCLEOTIDE SEQUENCE [LARGE SCALE GENOMIC DNA]</scope>
    <source>
        <strain evidence="14 15">LEGE 06226</strain>
    </source>
</reference>
<keyword evidence="3" id="KW-0001">2Fe-2S</keyword>
<dbReference type="InterPro" id="IPR001075">
    <property type="entry name" value="NIF_FeS_clus_asmbl_NifU_C"/>
</dbReference>
<feature type="domain" description="BFD-like [2Fe-2S]-binding" evidence="13">
    <location>
        <begin position="142"/>
        <end position="191"/>
    </location>
</feature>
<dbReference type="Gene3D" id="3.30.300.130">
    <property type="entry name" value="Fe-S cluster assembly (FSCA)"/>
    <property type="match status" value="1"/>
</dbReference>
<comment type="function">
    <text evidence="9 10">May be involved in the formation or repair of [Fe-S] clusters present in iron-sulfur proteins.</text>
</comment>
<dbReference type="CDD" id="cd19947">
    <property type="entry name" value="NifU_Fer2_BFD-like"/>
    <property type="match status" value="1"/>
</dbReference>
<evidence type="ECO:0000313" key="14">
    <source>
        <dbReference type="EMBL" id="MBE9141629.1"/>
    </source>
</evidence>
<evidence type="ECO:0000256" key="5">
    <source>
        <dbReference type="ARBA" id="ARBA00023004"/>
    </source>
</evidence>
<evidence type="ECO:0000259" key="12">
    <source>
        <dbReference type="Pfam" id="PF01592"/>
    </source>
</evidence>